<evidence type="ECO:0000313" key="4">
    <source>
        <dbReference type="Proteomes" id="UP000054538"/>
    </source>
</evidence>
<protein>
    <submittedName>
        <fullName evidence="3">Uncharacterized protein</fullName>
    </submittedName>
</protein>
<keyword evidence="2" id="KW-0812">Transmembrane</keyword>
<dbReference type="AlphaFoldDB" id="A0A0D0DAH8"/>
<proteinExistence type="predicted"/>
<name>A0A0D0DAH8_9AGAM</name>
<evidence type="ECO:0000256" key="2">
    <source>
        <dbReference type="SAM" id="Phobius"/>
    </source>
</evidence>
<keyword evidence="2" id="KW-0472">Membrane</keyword>
<feature type="region of interest" description="Disordered" evidence="1">
    <location>
        <begin position="66"/>
        <end position="91"/>
    </location>
</feature>
<sequence>AISVLSSSQIEPSNYDFNNLFTPLGTDMLCVFGGGQYPDINQCDDDEDYSVLLLTSTTRVESIAIEADKGESEGRGEQHGYKPNKLPPTAVTPLDDGSNNIGLSFEEQLENGQIQCLQAHMVLQLFQPLLVIPQMAFLLCYHCLLLALRSGLSTTSTSRVNRYTSQHCVIFSSTSILL</sequence>
<keyword evidence="2" id="KW-1133">Transmembrane helix</keyword>
<gene>
    <name evidence="3" type="ORF">PAXRUDRAFT_157326</name>
</gene>
<dbReference type="HOGENOM" id="CLU_1514119_0_0_1"/>
<keyword evidence="4" id="KW-1185">Reference proteome</keyword>
<reference evidence="3 4" key="1">
    <citation type="submission" date="2014-04" db="EMBL/GenBank/DDBJ databases">
        <authorList>
            <consortium name="DOE Joint Genome Institute"/>
            <person name="Kuo A."/>
            <person name="Kohler A."/>
            <person name="Jargeat P."/>
            <person name="Nagy L.G."/>
            <person name="Floudas D."/>
            <person name="Copeland A."/>
            <person name="Barry K.W."/>
            <person name="Cichocki N."/>
            <person name="Veneault-Fourrey C."/>
            <person name="LaButti K."/>
            <person name="Lindquist E.A."/>
            <person name="Lipzen A."/>
            <person name="Lundell T."/>
            <person name="Morin E."/>
            <person name="Murat C."/>
            <person name="Sun H."/>
            <person name="Tunlid A."/>
            <person name="Henrissat B."/>
            <person name="Grigoriev I.V."/>
            <person name="Hibbett D.S."/>
            <person name="Martin F."/>
            <person name="Nordberg H.P."/>
            <person name="Cantor M.N."/>
            <person name="Hua S.X."/>
        </authorList>
    </citation>
    <scope>NUCLEOTIDE SEQUENCE [LARGE SCALE GENOMIC DNA]</scope>
    <source>
        <strain evidence="3 4">Ve08.2h10</strain>
    </source>
</reference>
<dbReference type="EMBL" id="KN825901">
    <property type="protein sequence ID" value="KIK80926.1"/>
    <property type="molecule type" value="Genomic_DNA"/>
</dbReference>
<organism evidence="3 4">
    <name type="scientific">Paxillus rubicundulus Ve08.2h10</name>
    <dbReference type="NCBI Taxonomy" id="930991"/>
    <lineage>
        <taxon>Eukaryota</taxon>
        <taxon>Fungi</taxon>
        <taxon>Dikarya</taxon>
        <taxon>Basidiomycota</taxon>
        <taxon>Agaricomycotina</taxon>
        <taxon>Agaricomycetes</taxon>
        <taxon>Agaricomycetidae</taxon>
        <taxon>Boletales</taxon>
        <taxon>Paxilineae</taxon>
        <taxon>Paxillaceae</taxon>
        <taxon>Paxillus</taxon>
    </lineage>
</organism>
<dbReference type="Proteomes" id="UP000054538">
    <property type="component" value="Unassembled WGS sequence"/>
</dbReference>
<feature type="non-terminal residue" evidence="3">
    <location>
        <position position="1"/>
    </location>
</feature>
<dbReference type="InParanoid" id="A0A0D0DAH8"/>
<feature type="transmembrane region" description="Helical" evidence="2">
    <location>
        <begin position="125"/>
        <end position="148"/>
    </location>
</feature>
<evidence type="ECO:0000313" key="3">
    <source>
        <dbReference type="EMBL" id="KIK80926.1"/>
    </source>
</evidence>
<accession>A0A0D0DAH8</accession>
<reference evidence="4" key="2">
    <citation type="submission" date="2015-01" db="EMBL/GenBank/DDBJ databases">
        <title>Evolutionary Origins and Diversification of the Mycorrhizal Mutualists.</title>
        <authorList>
            <consortium name="DOE Joint Genome Institute"/>
            <consortium name="Mycorrhizal Genomics Consortium"/>
            <person name="Kohler A."/>
            <person name="Kuo A."/>
            <person name="Nagy L.G."/>
            <person name="Floudas D."/>
            <person name="Copeland A."/>
            <person name="Barry K.W."/>
            <person name="Cichocki N."/>
            <person name="Veneault-Fourrey C."/>
            <person name="LaButti K."/>
            <person name="Lindquist E.A."/>
            <person name="Lipzen A."/>
            <person name="Lundell T."/>
            <person name="Morin E."/>
            <person name="Murat C."/>
            <person name="Riley R."/>
            <person name="Ohm R."/>
            <person name="Sun H."/>
            <person name="Tunlid A."/>
            <person name="Henrissat B."/>
            <person name="Grigoriev I.V."/>
            <person name="Hibbett D.S."/>
            <person name="Martin F."/>
        </authorList>
    </citation>
    <scope>NUCLEOTIDE SEQUENCE [LARGE SCALE GENOMIC DNA]</scope>
    <source>
        <strain evidence="4">Ve08.2h10</strain>
    </source>
</reference>
<evidence type="ECO:0000256" key="1">
    <source>
        <dbReference type="SAM" id="MobiDB-lite"/>
    </source>
</evidence>
<feature type="compositionally biased region" description="Basic and acidic residues" evidence="1">
    <location>
        <begin position="66"/>
        <end position="80"/>
    </location>
</feature>